<feature type="domain" description="ABM" evidence="1">
    <location>
        <begin position="1"/>
        <end position="57"/>
    </location>
</feature>
<gene>
    <name evidence="2" type="ORF">PhaeoP63_03335</name>
</gene>
<protein>
    <recommendedName>
        <fullName evidence="1">ABM domain-containing protein</fullName>
    </recommendedName>
</protein>
<dbReference type="GeneID" id="31847704"/>
<dbReference type="Pfam" id="PF03992">
    <property type="entry name" value="ABM"/>
    <property type="match status" value="1"/>
</dbReference>
<accession>A0AAC9ZAP6</accession>
<dbReference type="InterPro" id="IPR007138">
    <property type="entry name" value="ABM_dom"/>
</dbReference>
<dbReference type="EMBL" id="CP010784">
    <property type="protein sequence ID" value="ATF07376.1"/>
    <property type="molecule type" value="Genomic_DNA"/>
</dbReference>
<reference evidence="2 3" key="1">
    <citation type="journal article" date="2017" name="Front. Microbiol.">
        <title>Phaeobacter piscinae sp. nov., a species of the Roseobacter group and potential aquaculture probiont.</title>
        <authorList>
            <person name="Sonnenschein E.C."/>
            <person name="Phippen C.B.W."/>
            <person name="Nielsen K.F."/>
            <person name="Mateiu R.V."/>
            <person name="Melchiorsen J."/>
            <person name="Gram L."/>
            <person name="Overmann J."/>
            <person name="Freese H.M."/>
        </authorList>
    </citation>
    <scope>NUCLEOTIDE SEQUENCE [LARGE SCALE GENOMIC DNA]</scope>
    <source>
        <strain evidence="2 3">P63</strain>
    </source>
</reference>
<evidence type="ECO:0000313" key="2">
    <source>
        <dbReference type="EMBL" id="ATF07376.1"/>
    </source>
</evidence>
<dbReference type="Gene3D" id="3.30.70.100">
    <property type="match status" value="1"/>
</dbReference>
<dbReference type="Proteomes" id="UP000217545">
    <property type="component" value="Chromosome"/>
</dbReference>
<organism evidence="2 3">
    <name type="scientific">Phaeobacter gallaeciensis</name>
    <dbReference type="NCBI Taxonomy" id="60890"/>
    <lineage>
        <taxon>Bacteria</taxon>
        <taxon>Pseudomonadati</taxon>
        <taxon>Pseudomonadota</taxon>
        <taxon>Alphaproteobacteria</taxon>
        <taxon>Rhodobacterales</taxon>
        <taxon>Roseobacteraceae</taxon>
        <taxon>Phaeobacter</taxon>
    </lineage>
</organism>
<dbReference type="AlphaFoldDB" id="A0AAC9ZAP6"/>
<sequence length="111" mass="12925">MIIEIRRYRLHPGKREAFIEVFERVNRPALRDAGMLVFGPMRDLEDPDTVHWMRAFATLSDRERIKDDFYDGPVWLKEVEPVVMPLIAHFEASVVETTEEFETFSGAASLL</sequence>
<evidence type="ECO:0000259" key="1">
    <source>
        <dbReference type="Pfam" id="PF03992"/>
    </source>
</evidence>
<proteinExistence type="predicted"/>
<name>A0AAC9ZAP6_9RHOB</name>
<evidence type="ECO:0000313" key="3">
    <source>
        <dbReference type="Proteomes" id="UP000217545"/>
    </source>
</evidence>
<dbReference type="SUPFAM" id="SSF54909">
    <property type="entry name" value="Dimeric alpha+beta barrel"/>
    <property type="match status" value="1"/>
</dbReference>
<dbReference type="RefSeq" id="WP_024098675.1">
    <property type="nucleotide sequence ID" value="NZ_CP010588.1"/>
</dbReference>
<dbReference type="InterPro" id="IPR011008">
    <property type="entry name" value="Dimeric_a/b-barrel"/>
</dbReference>